<reference evidence="1 2" key="1">
    <citation type="submission" date="2019-11" db="EMBL/GenBank/DDBJ databases">
        <title>Genome sequences of 17 halophilic strains isolated from different environments.</title>
        <authorList>
            <person name="Furrow R.E."/>
        </authorList>
    </citation>
    <scope>NUCLEOTIDE SEQUENCE [LARGE SCALE GENOMIC DNA]</scope>
    <source>
        <strain evidence="1 2">22506_14_FS</strain>
    </source>
</reference>
<dbReference type="AlphaFoldDB" id="A0A845ERF5"/>
<sequence length="86" mass="9813">MSVHKGISNQLSQKNREINLFIQLDKEREVAIAHATELCAANEPFTTDRINELSLQINELAKQGSIPTRTYVTPQMVEEFVNKKRS</sequence>
<accession>A0A845ERF5</accession>
<comment type="caution">
    <text evidence="1">The sequence shown here is derived from an EMBL/GenBank/DDBJ whole genome shotgun (WGS) entry which is preliminary data.</text>
</comment>
<dbReference type="RefSeq" id="WP_160918214.1">
    <property type="nucleotide sequence ID" value="NZ_WMEY01000001.1"/>
</dbReference>
<dbReference type="InterPro" id="IPR019688">
    <property type="entry name" value="DUF2533"/>
</dbReference>
<protein>
    <submittedName>
        <fullName evidence="1">DUF2533 family protein</fullName>
    </submittedName>
</protein>
<organism evidence="1 2">
    <name type="scientific">Guptibacillus hwajinpoensis</name>
    <dbReference type="NCBI Taxonomy" id="208199"/>
    <lineage>
        <taxon>Bacteria</taxon>
        <taxon>Bacillati</taxon>
        <taxon>Bacillota</taxon>
        <taxon>Bacilli</taxon>
        <taxon>Bacillales</taxon>
        <taxon>Guptibacillaceae</taxon>
        <taxon>Guptibacillus</taxon>
    </lineage>
</organism>
<dbReference type="Proteomes" id="UP000447833">
    <property type="component" value="Unassembled WGS sequence"/>
</dbReference>
<proteinExistence type="predicted"/>
<dbReference type="Pfam" id="PF10752">
    <property type="entry name" value="DUF2533"/>
    <property type="match status" value="1"/>
</dbReference>
<gene>
    <name evidence="1" type="ORF">GLW07_03280</name>
</gene>
<dbReference type="EMBL" id="WMEY01000001">
    <property type="protein sequence ID" value="MYL62374.1"/>
    <property type="molecule type" value="Genomic_DNA"/>
</dbReference>
<evidence type="ECO:0000313" key="2">
    <source>
        <dbReference type="Proteomes" id="UP000447833"/>
    </source>
</evidence>
<evidence type="ECO:0000313" key="1">
    <source>
        <dbReference type="EMBL" id="MYL62374.1"/>
    </source>
</evidence>
<name>A0A845ERF5_9BACL</name>